<feature type="transmembrane region" description="Helical" evidence="2">
    <location>
        <begin position="366"/>
        <end position="384"/>
    </location>
</feature>
<gene>
    <name evidence="3" type="ORF">FPZ43_18820</name>
</gene>
<comment type="caution">
    <text evidence="3">The sequence shown here is derived from an EMBL/GenBank/DDBJ whole genome shotgun (WGS) entry which is preliminary data.</text>
</comment>
<name>A0A563TZN0_9SPHI</name>
<dbReference type="SUPFAM" id="SSF46894">
    <property type="entry name" value="C-terminal effector domain of the bipartite response regulators"/>
    <property type="match status" value="1"/>
</dbReference>
<evidence type="ECO:0000256" key="1">
    <source>
        <dbReference type="SAM" id="Coils"/>
    </source>
</evidence>
<keyword evidence="4" id="KW-1185">Reference proteome</keyword>
<dbReference type="RefSeq" id="WP_146383485.1">
    <property type="nucleotide sequence ID" value="NZ_VOEJ01000012.1"/>
</dbReference>
<keyword evidence="2" id="KW-0472">Membrane</keyword>
<organism evidence="3 4">
    <name type="scientific">Mucilaginibacter pallidiroseus</name>
    <dbReference type="NCBI Taxonomy" id="2599295"/>
    <lineage>
        <taxon>Bacteria</taxon>
        <taxon>Pseudomonadati</taxon>
        <taxon>Bacteroidota</taxon>
        <taxon>Sphingobacteriia</taxon>
        <taxon>Sphingobacteriales</taxon>
        <taxon>Sphingobacteriaceae</taxon>
        <taxon>Mucilaginibacter</taxon>
    </lineage>
</organism>
<dbReference type="GO" id="GO:0006355">
    <property type="term" value="P:regulation of DNA-templated transcription"/>
    <property type="evidence" value="ECO:0007669"/>
    <property type="project" value="InterPro"/>
</dbReference>
<dbReference type="Pfam" id="PF13424">
    <property type="entry name" value="TPR_12"/>
    <property type="match status" value="1"/>
</dbReference>
<feature type="coiled-coil region" evidence="1">
    <location>
        <begin position="260"/>
        <end position="287"/>
    </location>
</feature>
<keyword evidence="2" id="KW-0812">Transmembrane</keyword>
<reference evidence="3 4" key="1">
    <citation type="submission" date="2019-07" db="EMBL/GenBank/DDBJ databases">
        <authorList>
            <person name="Kim J."/>
        </authorList>
    </citation>
    <scope>NUCLEOTIDE SEQUENCE [LARGE SCALE GENOMIC DNA]</scope>
    <source>
        <strain evidence="4">dk17</strain>
    </source>
</reference>
<accession>A0A563TZN0</accession>
<dbReference type="InterPro" id="IPR016032">
    <property type="entry name" value="Sig_transdc_resp-reg_C-effctor"/>
</dbReference>
<protein>
    <submittedName>
        <fullName evidence="3">Tetratricopeptide repeat protein</fullName>
    </submittedName>
</protein>
<dbReference type="GO" id="GO:0003677">
    <property type="term" value="F:DNA binding"/>
    <property type="evidence" value="ECO:0007669"/>
    <property type="project" value="InterPro"/>
</dbReference>
<dbReference type="InterPro" id="IPR011990">
    <property type="entry name" value="TPR-like_helical_dom_sf"/>
</dbReference>
<sequence length="548" mass="63288">MLSKPENGRTEFARSLYKTTCRQLNEADAMRSLDDLVRIARSLHDIDLYCAVYDMRADYYSVNEGFNNKSTKYHDDAIAFAQDHNNDLLTGIYQHRKAVYYYIYKKNALACRYYLLAQDKFKKVGFDNLSGISDYFLDVADFYYSLEDYGNARIYLQLAKSKQHKVTRRSMGTVTALGLICRNTGKYDSALYYFNQTLAAAKSLRDSTWVAITLGNIGSVYFLQKDYTKAQPYIEIDYKQSVKYDEIYNGAIALLRLVKISLYKNELAKAQQQLVTAKQLLDRCNDKALAQRAEYYKLSADIARRNSEYKQASDFTLQYSILTDSLNKRDNLAAVERVRLKLEIQKNNDELDHIEADARARNFEQITIIVVLLLLIAIVVLIYNRRGLKYKRDKEILASEKLLVDEQLRNAMVELNGYTENLKQKNLLIDQFGSEIKRLQLKFDDTDTAVLLDEMTRLHIMTDDNWEEFKKLFNKACPDFIYAARKKFGTLSTGDIRLLTLIKLKLNNREAASMLGITTDGVKKAKQRLRKKLDLLADDDIDEIVGAI</sequence>
<dbReference type="AlphaFoldDB" id="A0A563TZN0"/>
<evidence type="ECO:0000256" key="2">
    <source>
        <dbReference type="SAM" id="Phobius"/>
    </source>
</evidence>
<dbReference type="SUPFAM" id="SSF48452">
    <property type="entry name" value="TPR-like"/>
    <property type="match status" value="2"/>
</dbReference>
<dbReference type="Proteomes" id="UP000320042">
    <property type="component" value="Unassembled WGS sequence"/>
</dbReference>
<dbReference type="EMBL" id="VOEJ01000012">
    <property type="protein sequence ID" value="TWR24061.1"/>
    <property type="molecule type" value="Genomic_DNA"/>
</dbReference>
<keyword evidence="1" id="KW-0175">Coiled coil</keyword>
<proteinExistence type="predicted"/>
<evidence type="ECO:0000313" key="3">
    <source>
        <dbReference type="EMBL" id="TWR24061.1"/>
    </source>
</evidence>
<evidence type="ECO:0000313" key="4">
    <source>
        <dbReference type="Proteomes" id="UP000320042"/>
    </source>
</evidence>
<keyword evidence="2" id="KW-1133">Transmembrane helix</keyword>
<dbReference type="OrthoDB" id="621195at2"/>
<dbReference type="Gene3D" id="1.25.40.10">
    <property type="entry name" value="Tetratricopeptide repeat domain"/>
    <property type="match status" value="1"/>
</dbReference>